<keyword evidence="3" id="KW-1185">Reference proteome</keyword>
<gene>
    <name evidence="2" type="ORF">B0T20DRAFT_46251</name>
</gene>
<evidence type="ECO:0000256" key="1">
    <source>
        <dbReference type="SAM" id="MobiDB-lite"/>
    </source>
</evidence>
<comment type="caution">
    <text evidence="2">The sequence shown here is derived from an EMBL/GenBank/DDBJ whole genome shotgun (WGS) entry which is preliminary data.</text>
</comment>
<proteinExistence type="predicted"/>
<feature type="region of interest" description="Disordered" evidence="1">
    <location>
        <begin position="1"/>
        <end position="33"/>
    </location>
</feature>
<reference evidence="2" key="1">
    <citation type="journal article" date="2023" name="Mol. Phylogenet. Evol.">
        <title>Genome-scale phylogeny and comparative genomics of the fungal order Sordariales.</title>
        <authorList>
            <person name="Hensen N."/>
            <person name="Bonometti L."/>
            <person name="Westerberg I."/>
            <person name="Brannstrom I.O."/>
            <person name="Guillou S."/>
            <person name="Cros-Aarteil S."/>
            <person name="Calhoun S."/>
            <person name="Haridas S."/>
            <person name="Kuo A."/>
            <person name="Mondo S."/>
            <person name="Pangilinan J."/>
            <person name="Riley R."/>
            <person name="LaButti K."/>
            <person name="Andreopoulos B."/>
            <person name="Lipzen A."/>
            <person name="Chen C."/>
            <person name="Yan M."/>
            <person name="Daum C."/>
            <person name="Ng V."/>
            <person name="Clum A."/>
            <person name="Steindorff A."/>
            <person name="Ohm R.A."/>
            <person name="Martin F."/>
            <person name="Silar P."/>
            <person name="Natvig D.O."/>
            <person name="Lalanne C."/>
            <person name="Gautier V."/>
            <person name="Ament-Velasquez S.L."/>
            <person name="Kruys A."/>
            <person name="Hutchinson M.I."/>
            <person name="Powell A.J."/>
            <person name="Barry K."/>
            <person name="Miller A.N."/>
            <person name="Grigoriev I.V."/>
            <person name="Debuchy R."/>
            <person name="Gladieux P."/>
            <person name="Hiltunen Thoren M."/>
            <person name="Johannesson H."/>
        </authorList>
    </citation>
    <scope>NUCLEOTIDE SEQUENCE</scope>
    <source>
        <strain evidence="2">FGSC 1904</strain>
    </source>
</reference>
<dbReference type="Proteomes" id="UP001281003">
    <property type="component" value="Unassembled WGS sequence"/>
</dbReference>
<feature type="compositionally biased region" description="Low complexity" evidence="1">
    <location>
        <begin position="97"/>
        <end position="107"/>
    </location>
</feature>
<feature type="compositionally biased region" description="Basic and acidic residues" evidence="1">
    <location>
        <begin position="79"/>
        <end position="93"/>
    </location>
</feature>
<feature type="region of interest" description="Disordered" evidence="1">
    <location>
        <begin position="173"/>
        <end position="193"/>
    </location>
</feature>
<dbReference type="EMBL" id="JAUTDP010000010">
    <property type="protein sequence ID" value="KAK3395836.1"/>
    <property type="molecule type" value="Genomic_DNA"/>
</dbReference>
<feature type="region of interest" description="Disordered" evidence="1">
    <location>
        <begin position="78"/>
        <end position="122"/>
    </location>
</feature>
<evidence type="ECO:0000313" key="2">
    <source>
        <dbReference type="EMBL" id="KAK3395836.1"/>
    </source>
</evidence>
<dbReference type="AlphaFoldDB" id="A0AAE0P9E1"/>
<accession>A0AAE0P9E1</accession>
<evidence type="ECO:0000313" key="3">
    <source>
        <dbReference type="Proteomes" id="UP001281003"/>
    </source>
</evidence>
<sequence>MPSVTNERLTPAKKRRRDDVDNSYASDDYQIPFPHPALDTRGILADKASYASPTVHQPFPPTLRKIIPIAINKKQRMSISDDVHHHHREDSYHGMRARASSPTSAASHNHHHHLHQKQQQAMLSKIKSLDRCHICFRKPSKKSDLDSYADCQGCGQRTCYVCMRQCPGWTSSFQQHGQQQTDDGISLASSSPENSFTMLDADAETDVDFDETTQNQHKTKPTANTPGWHATGHREMICGKCCEERGDNGDVVCFGCLPSFGG</sequence>
<name>A0AAE0P9E1_SORBR</name>
<reference evidence="2" key="2">
    <citation type="submission" date="2023-07" db="EMBL/GenBank/DDBJ databases">
        <authorList>
            <consortium name="Lawrence Berkeley National Laboratory"/>
            <person name="Haridas S."/>
            <person name="Hensen N."/>
            <person name="Bonometti L."/>
            <person name="Westerberg I."/>
            <person name="Brannstrom I.O."/>
            <person name="Guillou S."/>
            <person name="Cros-Aarteil S."/>
            <person name="Calhoun S."/>
            <person name="Kuo A."/>
            <person name="Mondo S."/>
            <person name="Pangilinan J."/>
            <person name="Riley R."/>
            <person name="LaButti K."/>
            <person name="Andreopoulos B."/>
            <person name="Lipzen A."/>
            <person name="Chen C."/>
            <person name="Yanf M."/>
            <person name="Daum C."/>
            <person name="Ng V."/>
            <person name="Clum A."/>
            <person name="Steindorff A."/>
            <person name="Ohm R."/>
            <person name="Martin F."/>
            <person name="Silar P."/>
            <person name="Natvig D."/>
            <person name="Lalanne C."/>
            <person name="Gautier V."/>
            <person name="Ament-velasquez S.L."/>
            <person name="Kruys A."/>
            <person name="Hutchinson M.I."/>
            <person name="Powell A.J."/>
            <person name="Barry K."/>
            <person name="Miller A.N."/>
            <person name="Grigoriev I.V."/>
            <person name="Debuchy R."/>
            <person name="Gladieux P."/>
            <person name="Thoren M.H."/>
            <person name="Johannesson H."/>
        </authorList>
    </citation>
    <scope>NUCLEOTIDE SEQUENCE</scope>
    <source>
        <strain evidence="2">FGSC 1904</strain>
    </source>
</reference>
<protein>
    <submittedName>
        <fullName evidence="2">Uncharacterized protein</fullName>
    </submittedName>
</protein>
<organism evidence="2 3">
    <name type="scientific">Sordaria brevicollis</name>
    <dbReference type="NCBI Taxonomy" id="83679"/>
    <lineage>
        <taxon>Eukaryota</taxon>
        <taxon>Fungi</taxon>
        <taxon>Dikarya</taxon>
        <taxon>Ascomycota</taxon>
        <taxon>Pezizomycotina</taxon>
        <taxon>Sordariomycetes</taxon>
        <taxon>Sordariomycetidae</taxon>
        <taxon>Sordariales</taxon>
        <taxon>Sordariaceae</taxon>
        <taxon>Sordaria</taxon>
    </lineage>
</organism>